<dbReference type="STRING" id="983644.G3JJS3"/>
<evidence type="ECO:0000256" key="8">
    <source>
        <dbReference type="SAM" id="MobiDB-lite"/>
    </source>
</evidence>
<organism evidence="11 12">
    <name type="scientific">Cordyceps militaris (strain CM01)</name>
    <name type="common">Caterpillar fungus</name>
    <dbReference type="NCBI Taxonomy" id="983644"/>
    <lineage>
        <taxon>Eukaryota</taxon>
        <taxon>Fungi</taxon>
        <taxon>Dikarya</taxon>
        <taxon>Ascomycota</taxon>
        <taxon>Pezizomycotina</taxon>
        <taxon>Sordariomycetes</taxon>
        <taxon>Hypocreomycetidae</taxon>
        <taxon>Hypocreales</taxon>
        <taxon>Cordycipitaceae</taxon>
        <taxon>Cordyceps</taxon>
    </lineage>
</organism>
<dbReference type="FunFam" id="3.10.450.50:FF:000013">
    <property type="entry name" value="mRNA export factor mex67"/>
    <property type="match status" value="1"/>
</dbReference>
<dbReference type="FunCoup" id="G3JJS3">
    <property type="interactions" value="454"/>
</dbReference>
<dbReference type="InterPro" id="IPR009060">
    <property type="entry name" value="UBA-like_sf"/>
</dbReference>
<reference evidence="11 12" key="1">
    <citation type="journal article" date="2011" name="Genome Biol.">
        <title>Genome sequence of the insect pathogenic fungus Cordyceps militaris, a valued traditional Chinese medicine.</title>
        <authorList>
            <person name="Zheng P."/>
            <person name="Xia Y."/>
            <person name="Xiao G."/>
            <person name="Xiong C."/>
            <person name="Hu X."/>
            <person name="Zhang S."/>
            <person name="Zheng H."/>
            <person name="Huang Y."/>
            <person name="Zhou Y."/>
            <person name="Wang S."/>
            <person name="Zhao G.P."/>
            <person name="Liu X."/>
            <person name="St Leger R.J."/>
            <person name="Wang C."/>
        </authorList>
    </citation>
    <scope>NUCLEOTIDE SEQUENCE [LARGE SCALE GENOMIC DNA]</scope>
    <source>
        <strain evidence="11 12">CM01</strain>
    </source>
</reference>
<dbReference type="VEuPathDB" id="FungiDB:CCM_06267"/>
<dbReference type="GO" id="GO:0005634">
    <property type="term" value="C:nucleus"/>
    <property type="evidence" value="ECO:0007669"/>
    <property type="project" value="UniProtKB-SubCell"/>
</dbReference>
<evidence type="ECO:0000256" key="5">
    <source>
        <dbReference type="ARBA" id="ARBA00022737"/>
    </source>
</evidence>
<dbReference type="PROSITE" id="PS50177">
    <property type="entry name" value="NTF2_DOMAIN"/>
    <property type="match status" value="1"/>
</dbReference>
<dbReference type="PROSITE" id="PS51450">
    <property type="entry name" value="LRR"/>
    <property type="match status" value="1"/>
</dbReference>
<comment type="subcellular location">
    <subcellularLocation>
        <location evidence="1">Nucleus</location>
    </subcellularLocation>
</comment>
<evidence type="ECO:0000256" key="7">
    <source>
        <dbReference type="ARBA" id="ARBA00023242"/>
    </source>
</evidence>
<dbReference type="SUPFAM" id="SSF46934">
    <property type="entry name" value="UBA-like"/>
    <property type="match status" value="1"/>
</dbReference>
<dbReference type="GeneID" id="18168282"/>
<name>G3JJS3_CORMM</name>
<evidence type="ECO:0000259" key="9">
    <source>
        <dbReference type="PROSITE" id="PS50177"/>
    </source>
</evidence>
<keyword evidence="3" id="KW-0813">Transport</keyword>
<dbReference type="AlphaFoldDB" id="G3JJS3"/>
<evidence type="ECO:0000256" key="1">
    <source>
        <dbReference type="ARBA" id="ARBA00004123"/>
    </source>
</evidence>
<protein>
    <submittedName>
        <fullName evidence="11">mRNA export factor mex67</fullName>
    </submittedName>
</protein>
<evidence type="ECO:0000259" key="10">
    <source>
        <dbReference type="PROSITE" id="PS51281"/>
    </source>
</evidence>
<dbReference type="OMA" id="YGGHEAW"/>
<evidence type="ECO:0000256" key="6">
    <source>
        <dbReference type="ARBA" id="ARBA00022816"/>
    </source>
</evidence>
<dbReference type="EMBL" id="JH126402">
    <property type="protein sequence ID" value="EGX92107.1"/>
    <property type="molecule type" value="Genomic_DNA"/>
</dbReference>
<feature type="compositionally biased region" description="Polar residues" evidence="8">
    <location>
        <begin position="63"/>
        <end position="82"/>
    </location>
</feature>
<evidence type="ECO:0000313" key="11">
    <source>
        <dbReference type="EMBL" id="EGX92107.1"/>
    </source>
</evidence>
<dbReference type="InterPro" id="IPR005637">
    <property type="entry name" value="TAP_C_dom"/>
</dbReference>
<dbReference type="CDD" id="cd14342">
    <property type="entry name" value="UBA_TAP-C"/>
    <property type="match status" value="1"/>
</dbReference>
<feature type="compositionally biased region" description="Polar residues" evidence="8">
    <location>
        <begin position="14"/>
        <end position="27"/>
    </location>
</feature>
<evidence type="ECO:0000256" key="3">
    <source>
        <dbReference type="ARBA" id="ARBA00022448"/>
    </source>
</evidence>
<evidence type="ECO:0000256" key="2">
    <source>
        <dbReference type="ARBA" id="ARBA00009285"/>
    </source>
</evidence>
<dbReference type="SUPFAM" id="SSF54427">
    <property type="entry name" value="NTF2-like"/>
    <property type="match status" value="1"/>
</dbReference>
<dbReference type="eggNOG" id="KOG3763">
    <property type="taxonomic scope" value="Eukaryota"/>
</dbReference>
<dbReference type="Proteomes" id="UP000001610">
    <property type="component" value="Unassembled WGS sequence"/>
</dbReference>
<dbReference type="InterPro" id="IPR002075">
    <property type="entry name" value="NTF2_dom"/>
</dbReference>
<evidence type="ECO:0000313" key="12">
    <source>
        <dbReference type="Proteomes" id="UP000001610"/>
    </source>
</evidence>
<dbReference type="RefSeq" id="XP_006671471.1">
    <property type="nucleotide sequence ID" value="XM_006671408.1"/>
</dbReference>
<dbReference type="InterPro" id="IPR032710">
    <property type="entry name" value="NTF2-like_dom_sf"/>
</dbReference>
<comment type="similarity">
    <text evidence="2">Belongs to the NXF family.</text>
</comment>
<feature type="region of interest" description="Disordered" evidence="8">
    <location>
        <begin position="1"/>
        <end position="83"/>
    </location>
</feature>
<proteinExistence type="inferred from homology"/>
<gene>
    <name evidence="11" type="ORF">CCM_06267</name>
</gene>
<dbReference type="InterPro" id="IPR001611">
    <property type="entry name" value="Leu-rich_rpt"/>
</dbReference>
<accession>G3JJS3</accession>
<keyword evidence="4" id="KW-0433">Leucine-rich repeat</keyword>
<dbReference type="HOGENOM" id="CLU_024991_1_0_1"/>
<feature type="domain" description="TAP-C" evidence="10">
    <location>
        <begin position="647"/>
        <end position="700"/>
    </location>
</feature>
<sequence length="702" mass="77032">MAPRGARSGGAQPSRGSKATSMKSQAGSRGGIQKKRAGTTKIDGDGDLDMDSAARRSGRPVGVQSSGGQPKPNTRSSTTNRGASKVAQNVLKHLANGNIGETTSRVTRGRTKTSLSYLRVHGLRQSKASSNSDGGVKDLLNFLERRASLFTTGRQRRTIFIKKGASNFRNYPGQLLVKPGAERDMCFSQHTTNYTDWMPRNISLAHLTGEYLFIGSSKEDAEEIIKLNTFSFAGAALEIVESTEGLGQPNKATESKETQELRAKLQAILGSRYFQANKLLKLDALSTDQELVRLGMFENAERALKTFKGLMVICDDLFKTAQEKRDAIESISVASNGIDDVTQVEIVANTFPELKNLDMSGNRIATIKAMERWKGKFKELKTLYMTGNPVETADPSYQTTLLEWFPKLQDINGVHLRTAAQIAEREEALKPKAIPQSGPDFRDVNGIGEKFLLEFFGAYDNDRQGLITRLYDEDSQFSLAVDTNSVRDESAPTPLPWLAYLRFSRNLVKITHQNARATRLFKGASGIYDLWKLLPLTQHPNIKTDLSKYIMDCHPLPGLVDPSGQNPLGVDGLIITVHGEFDEYDQKSATTGKRSFSRTFVLGPGQPARGGIRVVSDILSLRAWNALPNVFNTNGTATAAPAAQAPDQRAAMVAELCKQTGMTPQYSEMCLTQVDFVFDRALAIFNDKKAQLPPEAFAAPGH</sequence>
<keyword evidence="12" id="KW-1185">Reference proteome</keyword>
<dbReference type="SUPFAM" id="SSF52058">
    <property type="entry name" value="L domain-like"/>
    <property type="match status" value="1"/>
</dbReference>
<feature type="domain" description="NTF2" evidence="9">
    <location>
        <begin position="447"/>
        <end position="621"/>
    </location>
</feature>
<keyword evidence="5" id="KW-0677">Repeat</keyword>
<dbReference type="OrthoDB" id="25872at2759"/>
<dbReference type="Gene3D" id="3.10.450.50">
    <property type="match status" value="1"/>
</dbReference>
<keyword evidence="7" id="KW-0539">Nucleus</keyword>
<dbReference type="InterPro" id="IPR032675">
    <property type="entry name" value="LRR_dom_sf"/>
</dbReference>
<dbReference type="PROSITE" id="PS51281">
    <property type="entry name" value="TAP_C"/>
    <property type="match status" value="1"/>
</dbReference>
<dbReference type="GO" id="GO:0003723">
    <property type="term" value="F:RNA binding"/>
    <property type="evidence" value="ECO:0007669"/>
    <property type="project" value="TreeGrafter"/>
</dbReference>
<dbReference type="KEGG" id="cmt:CCM_06267"/>
<dbReference type="InParanoid" id="G3JJS3"/>
<dbReference type="InterPro" id="IPR030217">
    <property type="entry name" value="NXF_fam"/>
</dbReference>
<dbReference type="Gene3D" id="1.10.8.10">
    <property type="entry name" value="DNA helicase RuvA subunit, C-terminal domain"/>
    <property type="match status" value="1"/>
</dbReference>
<dbReference type="SMART" id="SM00804">
    <property type="entry name" value="TAP_C"/>
    <property type="match status" value="1"/>
</dbReference>
<dbReference type="PANTHER" id="PTHR10662:SF22">
    <property type="entry name" value="NUCLEAR RNA EXPORT FACTOR 1"/>
    <property type="match status" value="1"/>
</dbReference>
<keyword evidence="6" id="KW-0509">mRNA transport</keyword>
<dbReference type="Pfam" id="PF22602">
    <property type="entry name" value="NXF_NTF2"/>
    <property type="match status" value="1"/>
</dbReference>
<evidence type="ECO:0000256" key="4">
    <source>
        <dbReference type="ARBA" id="ARBA00022614"/>
    </source>
</evidence>
<dbReference type="PANTHER" id="PTHR10662">
    <property type="entry name" value="NUCLEAR RNA EXPORT FACTOR"/>
    <property type="match status" value="1"/>
</dbReference>
<dbReference type="InterPro" id="IPR018222">
    <property type="entry name" value="Nuclear_transport_factor_2_euk"/>
</dbReference>
<dbReference type="Pfam" id="PF03943">
    <property type="entry name" value="TAP_C"/>
    <property type="match status" value="1"/>
</dbReference>
<dbReference type="GO" id="GO:0016973">
    <property type="term" value="P:poly(A)+ mRNA export from nucleus"/>
    <property type="evidence" value="ECO:0007669"/>
    <property type="project" value="TreeGrafter"/>
</dbReference>
<dbReference type="Gene3D" id="3.80.10.10">
    <property type="entry name" value="Ribonuclease Inhibitor"/>
    <property type="match status" value="1"/>
</dbReference>